<dbReference type="AlphaFoldDB" id="X6M0F0"/>
<proteinExistence type="predicted"/>
<organism evidence="1 2">
    <name type="scientific">Reticulomyxa filosa</name>
    <dbReference type="NCBI Taxonomy" id="46433"/>
    <lineage>
        <taxon>Eukaryota</taxon>
        <taxon>Sar</taxon>
        <taxon>Rhizaria</taxon>
        <taxon>Retaria</taxon>
        <taxon>Foraminifera</taxon>
        <taxon>Monothalamids</taxon>
        <taxon>Reticulomyxidae</taxon>
        <taxon>Reticulomyxa</taxon>
    </lineage>
</organism>
<comment type="caution">
    <text evidence="1">The sequence shown here is derived from an EMBL/GenBank/DDBJ whole genome shotgun (WGS) entry which is preliminary data.</text>
</comment>
<dbReference type="Proteomes" id="UP000023152">
    <property type="component" value="Unassembled WGS sequence"/>
</dbReference>
<feature type="non-terminal residue" evidence="1">
    <location>
        <position position="1"/>
    </location>
</feature>
<accession>X6M0F0</accession>
<name>X6M0F0_RETFI</name>
<reference evidence="1 2" key="1">
    <citation type="journal article" date="2013" name="Curr. Biol.">
        <title>The Genome of the Foraminiferan Reticulomyxa filosa.</title>
        <authorList>
            <person name="Glockner G."/>
            <person name="Hulsmann N."/>
            <person name="Schleicher M."/>
            <person name="Noegel A.A."/>
            <person name="Eichinger L."/>
            <person name="Gallinger C."/>
            <person name="Pawlowski J."/>
            <person name="Sierra R."/>
            <person name="Euteneuer U."/>
            <person name="Pillet L."/>
            <person name="Moustafa A."/>
            <person name="Platzer M."/>
            <person name="Groth M."/>
            <person name="Szafranski K."/>
            <person name="Schliwa M."/>
        </authorList>
    </citation>
    <scope>NUCLEOTIDE SEQUENCE [LARGE SCALE GENOMIC DNA]</scope>
</reference>
<keyword evidence="2" id="KW-1185">Reference proteome</keyword>
<evidence type="ECO:0000313" key="2">
    <source>
        <dbReference type="Proteomes" id="UP000023152"/>
    </source>
</evidence>
<dbReference type="EMBL" id="ASPP01027146">
    <property type="protein sequence ID" value="ETO06435.1"/>
    <property type="molecule type" value="Genomic_DNA"/>
</dbReference>
<protein>
    <submittedName>
        <fullName evidence="1">Uncharacterized protein</fullName>
    </submittedName>
</protein>
<evidence type="ECO:0000313" key="1">
    <source>
        <dbReference type="EMBL" id="ETO06435.1"/>
    </source>
</evidence>
<sequence length="178" mass="21554">AFSFLCNLLYIPLRSHYVVFLNLENGLLQIKCTNNSIIILCCITQFFFNLMEKKKTTFFLLFVPHCENRNNPDYSKQKKPKIYKFKFLLCCINEFTFFSPEMFRYLFCKMQLYVIKKKSQDTTRHVLKIEKCSITQLWQLQRNFFFTSSKLLTFTITLQQKKNTKEFLFSLLKKKLQY</sequence>
<gene>
    <name evidence="1" type="ORF">RFI_30961</name>
</gene>